<dbReference type="SUPFAM" id="SSF52058">
    <property type="entry name" value="L domain-like"/>
    <property type="match status" value="1"/>
</dbReference>
<reference evidence="1" key="1">
    <citation type="thesis" date="2021" institute="BYU ScholarsArchive" country="Provo, UT, USA">
        <title>Applications of and Algorithms for Genome Assembly and Genomic Analyses with an Emphasis on Marine Teleosts.</title>
        <authorList>
            <person name="Pickett B.D."/>
        </authorList>
    </citation>
    <scope>NUCLEOTIDE SEQUENCE</scope>
    <source>
        <strain evidence="1">HI-2016</strain>
    </source>
</reference>
<proteinExistence type="predicted"/>
<dbReference type="Gene3D" id="3.80.10.10">
    <property type="entry name" value="Ribonuclease Inhibitor"/>
    <property type="match status" value="1"/>
</dbReference>
<accession>A0A8T2NB81</accession>
<evidence type="ECO:0000313" key="1">
    <source>
        <dbReference type="EMBL" id="KAG9337096.1"/>
    </source>
</evidence>
<sequence length="193" mass="21896">MLDGAAENVKRTRKWYLDGNQFTQVPKELSNYRHLTLIDLSNNQISTLSNQSFSNMSELLTLCAGRRYRDSVPVTAGWRERERERERERGNSTAAVFYRLRPAFQTRFTGQELQLAQLVLLCHHNCGVIDLDGSSETFVRSAVVEPPDMHNPPHPSPRGVTEQGVGGGWSVGRIRDSRIPYVPNQEDDSLQIN</sequence>
<dbReference type="EMBL" id="JAFBMS010000095">
    <property type="protein sequence ID" value="KAG9337096.1"/>
    <property type="molecule type" value="Genomic_DNA"/>
</dbReference>
<evidence type="ECO:0000313" key="2">
    <source>
        <dbReference type="Proteomes" id="UP000824540"/>
    </source>
</evidence>
<dbReference type="Proteomes" id="UP000824540">
    <property type="component" value="Unassembled WGS sequence"/>
</dbReference>
<dbReference type="PROSITE" id="PS51450">
    <property type="entry name" value="LRR"/>
    <property type="match status" value="1"/>
</dbReference>
<dbReference type="OrthoDB" id="1600340at2759"/>
<dbReference type="InterPro" id="IPR032675">
    <property type="entry name" value="LRR_dom_sf"/>
</dbReference>
<dbReference type="Pfam" id="PF13855">
    <property type="entry name" value="LRR_8"/>
    <property type="match status" value="1"/>
</dbReference>
<protein>
    <submittedName>
        <fullName evidence="1">Uncharacterized protein</fullName>
    </submittedName>
</protein>
<dbReference type="InterPro" id="IPR001611">
    <property type="entry name" value="Leu-rich_rpt"/>
</dbReference>
<dbReference type="AlphaFoldDB" id="A0A8T2NB81"/>
<name>A0A8T2NB81_9TELE</name>
<organism evidence="1 2">
    <name type="scientific">Albula glossodonta</name>
    <name type="common">roundjaw bonefish</name>
    <dbReference type="NCBI Taxonomy" id="121402"/>
    <lineage>
        <taxon>Eukaryota</taxon>
        <taxon>Metazoa</taxon>
        <taxon>Chordata</taxon>
        <taxon>Craniata</taxon>
        <taxon>Vertebrata</taxon>
        <taxon>Euteleostomi</taxon>
        <taxon>Actinopterygii</taxon>
        <taxon>Neopterygii</taxon>
        <taxon>Teleostei</taxon>
        <taxon>Albuliformes</taxon>
        <taxon>Albulidae</taxon>
        <taxon>Albula</taxon>
    </lineage>
</organism>
<gene>
    <name evidence="1" type="ORF">JZ751_029764</name>
</gene>
<comment type="caution">
    <text evidence="1">The sequence shown here is derived from an EMBL/GenBank/DDBJ whole genome shotgun (WGS) entry which is preliminary data.</text>
</comment>
<keyword evidence="2" id="KW-1185">Reference proteome</keyword>